<dbReference type="Gene3D" id="2.130.10.10">
    <property type="entry name" value="YVTN repeat-like/Quinoprotein amine dehydrogenase"/>
    <property type="match status" value="2"/>
</dbReference>
<comment type="function">
    <text evidence="4">The B regulatory subunit may modulate substrate selectivity and catalytic activity, and may also direct the localization of the catalytic enzyme to a particular subcellular compartment.</text>
</comment>
<reference evidence="7 8" key="1">
    <citation type="journal article" date="2020" name="Mol. Plant">
        <title>The Chromosome-Based Rubber Tree Genome Provides New Insights into Spurge Genome Evolution and Rubber Biosynthesis.</title>
        <authorList>
            <person name="Liu J."/>
            <person name="Shi C."/>
            <person name="Shi C.C."/>
            <person name="Li W."/>
            <person name="Zhang Q.J."/>
            <person name="Zhang Y."/>
            <person name="Li K."/>
            <person name="Lu H.F."/>
            <person name="Shi C."/>
            <person name="Zhu S.T."/>
            <person name="Xiao Z.Y."/>
            <person name="Nan H."/>
            <person name="Yue Y."/>
            <person name="Zhu X.G."/>
            <person name="Wu Y."/>
            <person name="Hong X.N."/>
            <person name="Fan G.Y."/>
            <person name="Tong Y."/>
            <person name="Zhang D."/>
            <person name="Mao C.L."/>
            <person name="Liu Y.L."/>
            <person name="Hao S.J."/>
            <person name="Liu W.Q."/>
            <person name="Lv M.Q."/>
            <person name="Zhang H.B."/>
            <person name="Liu Y."/>
            <person name="Hu-Tang G.R."/>
            <person name="Wang J.P."/>
            <person name="Wang J.H."/>
            <person name="Sun Y.H."/>
            <person name="Ni S.B."/>
            <person name="Chen W.B."/>
            <person name="Zhang X.C."/>
            <person name="Jiao Y.N."/>
            <person name="Eichler E.E."/>
            <person name="Li G.H."/>
            <person name="Liu X."/>
            <person name="Gao L.Z."/>
        </authorList>
    </citation>
    <scope>NUCLEOTIDE SEQUENCE [LARGE SCALE GENOMIC DNA]</scope>
    <source>
        <strain evidence="8">cv. GT1</strain>
        <tissue evidence="7">Leaf</tissue>
    </source>
</reference>
<evidence type="ECO:0000256" key="3">
    <source>
        <dbReference type="ARBA" id="ARBA00022737"/>
    </source>
</evidence>
<dbReference type="InterPro" id="IPR036322">
    <property type="entry name" value="WD40_repeat_dom_sf"/>
</dbReference>
<gene>
    <name evidence="7" type="ORF">GH714_035931</name>
</gene>
<dbReference type="EMBL" id="JAAGAX010000002">
    <property type="protein sequence ID" value="KAF2323529.1"/>
    <property type="molecule type" value="Genomic_DNA"/>
</dbReference>
<dbReference type="SUPFAM" id="SSF50978">
    <property type="entry name" value="WD40 repeat-like"/>
    <property type="match status" value="1"/>
</dbReference>
<keyword evidence="3 5" id="KW-0677">Repeat</keyword>
<evidence type="ECO:0000256" key="5">
    <source>
        <dbReference type="RuleBase" id="RU331113"/>
    </source>
</evidence>
<organism evidence="7 8">
    <name type="scientific">Hevea brasiliensis</name>
    <name type="common">Para rubber tree</name>
    <name type="synonym">Siphonia brasiliensis</name>
    <dbReference type="NCBI Taxonomy" id="3981"/>
    <lineage>
        <taxon>Eukaryota</taxon>
        <taxon>Viridiplantae</taxon>
        <taxon>Streptophyta</taxon>
        <taxon>Embryophyta</taxon>
        <taxon>Tracheophyta</taxon>
        <taxon>Spermatophyta</taxon>
        <taxon>Magnoliopsida</taxon>
        <taxon>eudicotyledons</taxon>
        <taxon>Gunneridae</taxon>
        <taxon>Pentapetalae</taxon>
        <taxon>rosids</taxon>
        <taxon>fabids</taxon>
        <taxon>Malpighiales</taxon>
        <taxon>Euphorbiaceae</taxon>
        <taxon>Crotonoideae</taxon>
        <taxon>Micrandreae</taxon>
        <taxon>Hevea</taxon>
    </lineage>
</organism>
<evidence type="ECO:0000256" key="6">
    <source>
        <dbReference type="SAM" id="MobiDB-lite"/>
    </source>
</evidence>
<dbReference type="FunFam" id="2.130.10.10:FF:000665">
    <property type="entry name" value="Serine/threonine-protein phosphatase 2A 55 kDa regulatory subunit B"/>
    <property type="match status" value="1"/>
</dbReference>
<dbReference type="PROSITE" id="PS01025">
    <property type="entry name" value="PR55_2"/>
    <property type="match status" value="1"/>
</dbReference>
<dbReference type="PANTHER" id="PTHR11871">
    <property type="entry name" value="PROTEIN PHOSPHATASE PP2A REGULATORY SUBUNIT B"/>
    <property type="match status" value="1"/>
</dbReference>
<feature type="region of interest" description="Disordered" evidence="6">
    <location>
        <begin position="119"/>
        <end position="138"/>
    </location>
</feature>
<dbReference type="Pfam" id="PF00400">
    <property type="entry name" value="WD40"/>
    <property type="match status" value="1"/>
</dbReference>
<feature type="region of interest" description="Disordered" evidence="6">
    <location>
        <begin position="404"/>
        <end position="423"/>
    </location>
</feature>
<evidence type="ECO:0000313" key="8">
    <source>
        <dbReference type="Proteomes" id="UP000467840"/>
    </source>
</evidence>
<protein>
    <recommendedName>
        <fullName evidence="5">Serine/threonine-protein phosphatase 2A 55 kDa regulatory subunit B</fullName>
    </recommendedName>
</protein>
<evidence type="ECO:0000256" key="2">
    <source>
        <dbReference type="ARBA" id="ARBA00022574"/>
    </source>
</evidence>
<dbReference type="InterPro" id="IPR001680">
    <property type="entry name" value="WD40_rpt"/>
</dbReference>
<feature type="compositionally biased region" description="Polar residues" evidence="6">
    <location>
        <begin position="410"/>
        <end position="423"/>
    </location>
</feature>
<evidence type="ECO:0000313" key="7">
    <source>
        <dbReference type="EMBL" id="KAF2323529.1"/>
    </source>
</evidence>
<dbReference type="PIRSF" id="PIRSF037309">
    <property type="entry name" value="PP2A_PR55"/>
    <property type="match status" value="1"/>
</dbReference>
<keyword evidence="8" id="KW-1185">Reference proteome</keyword>
<dbReference type="SMART" id="SM00320">
    <property type="entry name" value="WD40"/>
    <property type="match status" value="4"/>
</dbReference>
<accession>A0A6A6NEG8</accession>
<keyword evidence="2 5" id="KW-0853">WD repeat</keyword>
<comment type="similarity">
    <text evidence="1 5">Belongs to the phosphatase 2A regulatory subunit B family.</text>
</comment>
<feature type="compositionally biased region" description="Low complexity" evidence="6">
    <location>
        <begin position="122"/>
        <end position="138"/>
    </location>
</feature>
<dbReference type="Proteomes" id="UP000467840">
    <property type="component" value="Chromosome 11"/>
</dbReference>
<proteinExistence type="inferred from homology"/>
<comment type="caution">
    <text evidence="7">The sequence shown here is derived from an EMBL/GenBank/DDBJ whole genome shotgun (WGS) entry which is preliminary data.</text>
</comment>
<dbReference type="InterPro" id="IPR018067">
    <property type="entry name" value="PP2A_PR55_CS"/>
</dbReference>
<evidence type="ECO:0000256" key="4">
    <source>
        <dbReference type="ARBA" id="ARBA00034298"/>
    </source>
</evidence>
<dbReference type="PRINTS" id="PR00600">
    <property type="entry name" value="PP2APR55"/>
</dbReference>
<sequence length="475" mass="52728">MNGGDEVAAAPVGPPQPLEWKFSQVFGERTAGEEVQEVDIISAIEFDKTGDHLATGDRGGRVVLFERTDTKDHGGYRRDLERMDCPISRHPEFRYKTEFQSHEPEVQEKKVKKISDMNVDPSKAVGNGSVASSSNSNGTKSYLANGGWPEKSYGYPSNDFTFPPGGIPSLHLPVVVTSNETSLVARCRRVYAHAHDYHINSISNNSDGETFISADDLRINLWNLEISNQSFNIVDVKPTNMEDLTEVITSAEFHPNHCNMLAYSSSRGSIRLIDLRQSALCDSHAKLFEEQEAPGSRSFFTEIIASISDVKFAKDGRHILSRDYMTLKLWDINMDSGPVATFQVQEYLRPKLCDLYENDSIFDKFECCLSGDGLRVATGSYSNLFRVFGCAPGSAEATTLEASKNPMRRQVQTPSRPSRSLSSITRVVRRGTESPGVDANGNSFDFTTKLLHLAWHPTENSIACAAANSLYMYYA</sequence>
<dbReference type="GO" id="GO:0000159">
    <property type="term" value="C:protein phosphatase type 2A complex"/>
    <property type="evidence" value="ECO:0007669"/>
    <property type="project" value="UniProtKB-UniRule"/>
</dbReference>
<name>A0A6A6NEG8_HEVBR</name>
<dbReference type="InterPro" id="IPR015943">
    <property type="entry name" value="WD40/YVTN_repeat-like_dom_sf"/>
</dbReference>
<dbReference type="GO" id="GO:0019888">
    <property type="term" value="F:protein phosphatase regulator activity"/>
    <property type="evidence" value="ECO:0007669"/>
    <property type="project" value="InterPro"/>
</dbReference>
<dbReference type="InterPro" id="IPR000009">
    <property type="entry name" value="PP2A_PR55"/>
</dbReference>
<dbReference type="AlphaFoldDB" id="A0A6A6NEG8"/>
<evidence type="ECO:0000256" key="1">
    <source>
        <dbReference type="ARBA" id="ARBA00008259"/>
    </source>
</evidence>